<protein>
    <recommendedName>
        <fullName evidence="9">RNA polymerase subunit sigma-24</fullName>
    </recommendedName>
</protein>
<comment type="similarity">
    <text evidence="1">Belongs to the sigma-70 factor family. ECF subfamily.</text>
</comment>
<sequence length="183" mass="21592">MRVIMSMLFTRKMVVESEQSEQLDNSIRTAYDRHINLVYRICFSMMGNKPDAEDAAQSVFIKLMECGKSFVDVEHEKAWLIVTAQNHCRDLLRKWWRKKVVDLESSSMEQAATKANTVLTCDMEEELNKLPAKQRLVLYLHYYEGYRINEIAIMLKMNVNTVKTQMRKARKRLKLELGEDDYE</sequence>
<dbReference type="RefSeq" id="WP_108995098.1">
    <property type="nucleotide sequence ID" value="NZ_BDQX01000339.1"/>
</dbReference>
<dbReference type="EMBL" id="BDQX01000339">
    <property type="protein sequence ID" value="GBG10632.1"/>
    <property type="molecule type" value="Genomic_DNA"/>
</dbReference>
<evidence type="ECO:0000256" key="1">
    <source>
        <dbReference type="ARBA" id="ARBA00010641"/>
    </source>
</evidence>
<evidence type="ECO:0000259" key="6">
    <source>
        <dbReference type="Pfam" id="PF08281"/>
    </source>
</evidence>
<keyword evidence="2" id="KW-0805">Transcription regulation</keyword>
<proteinExistence type="inferred from homology"/>
<dbReference type="SUPFAM" id="SSF88659">
    <property type="entry name" value="Sigma3 and sigma4 domains of RNA polymerase sigma factors"/>
    <property type="match status" value="1"/>
</dbReference>
<dbReference type="Gene3D" id="1.10.1740.10">
    <property type="match status" value="1"/>
</dbReference>
<name>A0A2R5EVA6_9BACL</name>
<evidence type="ECO:0000313" key="8">
    <source>
        <dbReference type="Proteomes" id="UP000245202"/>
    </source>
</evidence>
<dbReference type="InterPro" id="IPR013324">
    <property type="entry name" value="RNA_pol_sigma_r3/r4-like"/>
</dbReference>
<dbReference type="GO" id="GO:0003677">
    <property type="term" value="F:DNA binding"/>
    <property type="evidence" value="ECO:0007669"/>
    <property type="project" value="InterPro"/>
</dbReference>
<feature type="domain" description="RNA polymerase sigma factor 70 region 4 type 2" evidence="6">
    <location>
        <begin position="124"/>
        <end position="173"/>
    </location>
</feature>
<dbReference type="NCBIfam" id="TIGR02937">
    <property type="entry name" value="sigma70-ECF"/>
    <property type="match status" value="1"/>
</dbReference>
<dbReference type="GO" id="GO:0006352">
    <property type="term" value="P:DNA-templated transcription initiation"/>
    <property type="evidence" value="ECO:0007669"/>
    <property type="project" value="InterPro"/>
</dbReference>
<dbReference type="PANTHER" id="PTHR43133:SF60">
    <property type="entry name" value="RNA POLYMERASE SIGMA FACTOR SIGV"/>
    <property type="match status" value="1"/>
</dbReference>
<comment type="caution">
    <text evidence="7">The sequence shown here is derived from an EMBL/GenBank/DDBJ whole genome shotgun (WGS) entry which is preliminary data.</text>
</comment>
<dbReference type="PANTHER" id="PTHR43133">
    <property type="entry name" value="RNA POLYMERASE ECF-TYPE SIGMA FACTO"/>
    <property type="match status" value="1"/>
</dbReference>
<keyword evidence="8" id="KW-1185">Reference proteome</keyword>
<feature type="domain" description="RNA polymerase sigma-70 region 2" evidence="5">
    <location>
        <begin position="31"/>
        <end position="97"/>
    </location>
</feature>
<evidence type="ECO:0000313" key="7">
    <source>
        <dbReference type="EMBL" id="GBG10632.1"/>
    </source>
</evidence>
<gene>
    <name evidence="7" type="ORF">PAT3040_05383</name>
</gene>
<dbReference type="Gene3D" id="1.10.10.10">
    <property type="entry name" value="Winged helix-like DNA-binding domain superfamily/Winged helix DNA-binding domain"/>
    <property type="match status" value="1"/>
</dbReference>
<evidence type="ECO:0008006" key="9">
    <source>
        <dbReference type="Google" id="ProtNLM"/>
    </source>
</evidence>
<keyword evidence="3" id="KW-0731">Sigma factor</keyword>
<dbReference type="Pfam" id="PF04542">
    <property type="entry name" value="Sigma70_r2"/>
    <property type="match status" value="1"/>
</dbReference>
<reference evidence="7 8" key="1">
    <citation type="submission" date="2017-08" db="EMBL/GenBank/DDBJ databases">
        <title>Substantial Increase in Enzyme Production by Combined Drug-Resistance Mutations in Paenibacillus agaridevorans.</title>
        <authorList>
            <person name="Tanaka Y."/>
            <person name="Funane K."/>
            <person name="Hosaka T."/>
            <person name="Shiwa Y."/>
            <person name="Fujita N."/>
            <person name="Miyazaki T."/>
            <person name="Yoshikawa H."/>
            <person name="Murakami K."/>
            <person name="Kasahara K."/>
            <person name="Inaoka T."/>
            <person name="Hiraga Y."/>
            <person name="Ochi K."/>
        </authorList>
    </citation>
    <scope>NUCLEOTIDE SEQUENCE [LARGE SCALE GENOMIC DNA]</scope>
    <source>
        <strain evidence="7 8">T-3040</strain>
    </source>
</reference>
<dbReference type="InterPro" id="IPR013325">
    <property type="entry name" value="RNA_pol_sigma_r2"/>
</dbReference>
<evidence type="ECO:0000259" key="5">
    <source>
        <dbReference type="Pfam" id="PF04542"/>
    </source>
</evidence>
<dbReference type="Pfam" id="PF08281">
    <property type="entry name" value="Sigma70_r4_2"/>
    <property type="match status" value="1"/>
</dbReference>
<dbReference type="CDD" id="cd06171">
    <property type="entry name" value="Sigma70_r4"/>
    <property type="match status" value="1"/>
</dbReference>
<dbReference type="InterPro" id="IPR014284">
    <property type="entry name" value="RNA_pol_sigma-70_dom"/>
</dbReference>
<evidence type="ECO:0000256" key="4">
    <source>
        <dbReference type="ARBA" id="ARBA00023163"/>
    </source>
</evidence>
<dbReference type="SUPFAM" id="SSF88946">
    <property type="entry name" value="Sigma2 domain of RNA polymerase sigma factors"/>
    <property type="match status" value="1"/>
</dbReference>
<dbReference type="InterPro" id="IPR036388">
    <property type="entry name" value="WH-like_DNA-bd_sf"/>
</dbReference>
<dbReference type="Proteomes" id="UP000245202">
    <property type="component" value="Unassembled WGS sequence"/>
</dbReference>
<dbReference type="InterPro" id="IPR007627">
    <property type="entry name" value="RNA_pol_sigma70_r2"/>
</dbReference>
<organism evidence="7 8">
    <name type="scientific">Paenibacillus agaridevorans</name>
    <dbReference type="NCBI Taxonomy" id="171404"/>
    <lineage>
        <taxon>Bacteria</taxon>
        <taxon>Bacillati</taxon>
        <taxon>Bacillota</taxon>
        <taxon>Bacilli</taxon>
        <taxon>Bacillales</taxon>
        <taxon>Paenibacillaceae</taxon>
        <taxon>Paenibacillus</taxon>
    </lineage>
</organism>
<dbReference type="InterPro" id="IPR039425">
    <property type="entry name" value="RNA_pol_sigma-70-like"/>
</dbReference>
<dbReference type="AlphaFoldDB" id="A0A2R5EVA6"/>
<keyword evidence="4" id="KW-0804">Transcription</keyword>
<dbReference type="InterPro" id="IPR013249">
    <property type="entry name" value="RNA_pol_sigma70_r4_t2"/>
</dbReference>
<accession>A0A2R5EVA6</accession>
<evidence type="ECO:0000256" key="2">
    <source>
        <dbReference type="ARBA" id="ARBA00023015"/>
    </source>
</evidence>
<dbReference type="GO" id="GO:0016987">
    <property type="term" value="F:sigma factor activity"/>
    <property type="evidence" value="ECO:0007669"/>
    <property type="project" value="UniProtKB-KW"/>
</dbReference>
<evidence type="ECO:0000256" key="3">
    <source>
        <dbReference type="ARBA" id="ARBA00023082"/>
    </source>
</evidence>